<dbReference type="Proteomes" id="UP000327030">
    <property type="component" value="Chromosome 1"/>
</dbReference>
<dbReference type="PANTHER" id="PTHR22916">
    <property type="entry name" value="GLYCOSYLTRANSFERASE"/>
    <property type="match status" value="1"/>
</dbReference>
<sequence length="962" mass="112040">MGNVMKQVSIIVPAYNVENFIDDCLGSILVQTYSNIEVIVVDDGSTDSTRAHIDAAMRRDKRVRGFYQSNLGVSAARNFGISKAFGTYIMFVDGDDYIAKDAVETMVAALEQTDADWVNCQYNRVDDKGQQLEAYDFIEGLHSTQTQEEKFNLIKGELIDYLIGYEVWNKIYKASIISENGICFNQDCHMGEDLAFNICYGYYANSINCIKPRPYFYRVRTDSAMGSLHSLRRNFEEHLQLVKGIQPQFEAVFTGKIREKFYQLFCKLMIHASFGYTIEEYARVAAAVNDDYFFNLLEVALSHKEAFKEFLEADKVNCYYQNGLFIQTNLKHAFLIMAHGEFESLKYLLQALDDIRNDIYLHIDRKTRFADFKEIRSWVKNAGLFFALRVDVRWGDISFVLAEMVLLKTATKHGHYKYYHLISGIDFPLKSQDEIHSYLAEKNQEFVSYHHDGEYGDDFMYKIKYYYPYARWVGRGYHDGPGKKKALLRWLTKRSWAYVDRQAARGVDRTKKYPELDFVKGDNWFSITDDLARYTLENELKIYRMYWFTNAPDEIFLQTLAINSRFKDKVPGNCLRYIDWNRGNPYEFVYTDLEDLIDSKTLFARKISYVNEPRLVRGLVASINGGSQGLSHEANNSQPLVSIIVPMYNVAEYLGKCLDSIMGQSYTKLQILLIDDGSTDRTATIAKQYARIDSRFTYIHQENKGLSGARNTGIENANGEYIAFVDSDDWIEPDYVSHMVQDALKTDADIIICGYVEEGGSCRQISLDKSNGFSRTSAMRILGNIFTEDYLAMIVAWNKLYKKQVFDKVRFAVGKIHEDEFAIHRIIDESKLICTVPEPLYHYRIRTDGITGSKHTDDIRHFDVFEAHQDRVECCKNQFYGEFYRLIVYSMFEELIQLMFRYSDEAYKKYHLDNRFRKLLLRECIRHYRQLDKHQKREYLMAIISPRGYVKRANGIMETKSE</sequence>
<dbReference type="SUPFAM" id="SSF53448">
    <property type="entry name" value="Nucleotide-diphospho-sugar transferases"/>
    <property type="match status" value="2"/>
</dbReference>
<dbReference type="RefSeq" id="WP_151622406.1">
    <property type="nucleotide sequence ID" value="NZ_CP043028.1"/>
</dbReference>
<dbReference type="PROSITE" id="PS00572">
    <property type="entry name" value="GLYCOSYL_HYDROL_F1_1"/>
    <property type="match status" value="1"/>
</dbReference>
<keyword evidence="5" id="KW-0472">Membrane</keyword>
<dbReference type="GO" id="GO:0016798">
    <property type="term" value="F:hydrolase activity, acting on glycosyl bonds"/>
    <property type="evidence" value="ECO:0007669"/>
    <property type="project" value="UniProtKB-KW"/>
</dbReference>
<dbReference type="GO" id="GO:0016020">
    <property type="term" value="C:membrane"/>
    <property type="evidence" value="ECO:0007669"/>
    <property type="project" value="UniProtKB-SubCell"/>
</dbReference>
<dbReference type="GO" id="GO:0016757">
    <property type="term" value="F:glycosyltransferase activity"/>
    <property type="evidence" value="ECO:0007669"/>
    <property type="project" value="UniProtKB-KW"/>
</dbReference>
<dbReference type="Pfam" id="PF00535">
    <property type="entry name" value="Glycos_transf_2"/>
    <property type="match status" value="2"/>
</dbReference>
<dbReference type="Pfam" id="PF02485">
    <property type="entry name" value="Branch"/>
    <property type="match status" value="1"/>
</dbReference>
<protein>
    <submittedName>
        <fullName evidence="10">Glycosyl transferase family 2</fullName>
    </submittedName>
</protein>
<evidence type="ECO:0000256" key="3">
    <source>
        <dbReference type="ARBA" id="ARBA00022676"/>
    </source>
</evidence>
<keyword evidence="4 10" id="KW-0808">Transferase</keyword>
<dbReference type="Gene3D" id="3.90.550.10">
    <property type="entry name" value="Spore Coat Polysaccharide Biosynthesis Protein SpsA, Chain A"/>
    <property type="match status" value="2"/>
</dbReference>
<dbReference type="AlphaFoldDB" id="A0A5P6VQD9"/>
<dbReference type="CDD" id="cd00761">
    <property type="entry name" value="Glyco_tranf_GTA_type"/>
    <property type="match status" value="2"/>
</dbReference>
<feature type="domain" description="Glycosyltransferase 2-like" evidence="9">
    <location>
        <begin position="642"/>
        <end position="809"/>
    </location>
</feature>
<evidence type="ECO:0000256" key="5">
    <source>
        <dbReference type="ARBA" id="ARBA00023136"/>
    </source>
</evidence>
<name>A0A5P6VQD9_PSEXY</name>
<evidence type="ECO:0000256" key="2">
    <source>
        <dbReference type="ARBA" id="ARBA00010838"/>
    </source>
</evidence>
<evidence type="ECO:0000259" key="9">
    <source>
        <dbReference type="Pfam" id="PF00535"/>
    </source>
</evidence>
<evidence type="ECO:0000256" key="4">
    <source>
        <dbReference type="ARBA" id="ARBA00022679"/>
    </source>
</evidence>
<evidence type="ECO:0000313" key="10">
    <source>
        <dbReference type="EMBL" id="QFJ53909.1"/>
    </source>
</evidence>
<evidence type="ECO:0000313" key="11">
    <source>
        <dbReference type="Proteomes" id="UP000327030"/>
    </source>
</evidence>
<dbReference type="InterPro" id="IPR003406">
    <property type="entry name" value="Glyco_trans_14"/>
</dbReference>
<organism evidence="10 11">
    <name type="scientific">Pseudobutyrivibrio xylanivorans</name>
    <dbReference type="NCBI Taxonomy" id="185007"/>
    <lineage>
        <taxon>Bacteria</taxon>
        <taxon>Bacillati</taxon>
        <taxon>Bacillota</taxon>
        <taxon>Clostridia</taxon>
        <taxon>Lachnospirales</taxon>
        <taxon>Lachnospiraceae</taxon>
        <taxon>Pseudobutyrivibrio</taxon>
    </lineage>
</organism>
<dbReference type="InterPro" id="IPR029044">
    <property type="entry name" value="Nucleotide-diphossugar_trans"/>
</dbReference>
<dbReference type="KEGG" id="pxv:FXF36_03015"/>
<dbReference type="EMBL" id="CP043028">
    <property type="protein sequence ID" value="QFJ53909.1"/>
    <property type="molecule type" value="Genomic_DNA"/>
</dbReference>
<evidence type="ECO:0000256" key="8">
    <source>
        <dbReference type="PROSITE-ProRule" id="PRU10055"/>
    </source>
</evidence>
<accession>A0A5P6VQD9</accession>
<feature type="active site" description="Nucleophile" evidence="8">
    <location>
        <position position="179"/>
    </location>
</feature>
<keyword evidence="7" id="KW-0378">Hydrolase</keyword>
<reference evidence="11" key="1">
    <citation type="submission" date="2019-08" db="EMBL/GenBank/DDBJ databases">
        <title>Complete Genome Sequence of the Polysaccharide-Degrading Rumen Bacterium Pseudobutyrivibrio xylanivorans MA3014.</title>
        <authorList>
            <person name="Palevich N."/>
            <person name="Maclean P.H."/>
            <person name="Kelly W.J."/>
            <person name="Leahy S.C."/>
            <person name="Rakonjac J."/>
            <person name="Attwood G.T."/>
        </authorList>
    </citation>
    <scope>NUCLEOTIDE SEQUENCE [LARGE SCALE GENOMIC DNA]</scope>
    <source>
        <strain evidence="11">MA3014</strain>
    </source>
</reference>
<gene>
    <name evidence="10" type="ORF">FXF36_03015</name>
</gene>
<comment type="subcellular location">
    <subcellularLocation>
        <location evidence="1">Membrane</location>
        <topology evidence="1">Single-pass type II membrane protein</topology>
    </subcellularLocation>
</comment>
<keyword evidence="7" id="KW-0326">Glycosidase</keyword>
<evidence type="ECO:0000256" key="6">
    <source>
        <dbReference type="ARBA" id="ARBA00023180"/>
    </source>
</evidence>
<dbReference type="InterPro" id="IPR018120">
    <property type="entry name" value="Glyco_hydro_1_AS"/>
</dbReference>
<dbReference type="OrthoDB" id="7943907at2"/>
<proteinExistence type="inferred from homology"/>
<feature type="domain" description="Glycosyltransferase 2-like" evidence="9">
    <location>
        <begin position="9"/>
        <end position="138"/>
    </location>
</feature>
<keyword evidence="3" id="KW-0328">Glycosyltransferase</keyword>
<evidence type="ECO:0000256" key="7">
    <source>
        <dbReference type="ARBA" id="ARBA00023295"/>
    </source>
</evidence>
<evidence type="ECO:0000256" key="1">
    <source>
        <dbReference type="ARBA" id="ARBA00004606"/>
    </source>
</evidence>
<keyword evidence="6" id="KW-0325">Glycoprotein</keyword>
<dbReference type="InterPro" id="IPR001173">
    <property type="entry name" value="Glyco_trans_2-like"/>
</dbReference>
<dbReference type="PANTHER" id="PTHR22916:SF51">
    <property type="entry name" value="GLYCOSYLTRANSFERASE EPSH-RELATED"/>
    <property type="match status" value="1"/>
</dbReference>
<comment type="similarity">
    <text evidence="2">Belongs to the glycosyl hydrolase 1 family.</text>
</comment>